<evidence type="ECO:0000256" key="1">
    <source>
        <dbReference type="SAM" id="MobiDB-lite"/>
    </source>
</evidence>
<organism evidence="2 3">
    <name type="scientific">Massilia phyllostachyos</name>
    <dbReference type="NCBI Taxonomy" id="2898585"/>
    <lineage>
        <taxon>Bacteria</taxon>
        <taxon>Pseudomonadati</taxon>
        <taxon>Pseudomonadota</taxon>
        <taxon>Betaproteobacteria</taxon>
        <taxon>Burkholderiales</taxon>
        <taxon>Oxalobacteraceae</taxon>
        <taxon>Telluria group</taxon>
        <taxon>Massilia</taxon>
    </lineage>
</organism>
<sequence>MPSKRPAAFIGAGVAIAAALALWLGRSGPDAAPRTASAPQPAGPQFFGAVPDDGGLPIPSDRDERRRQLLEQVQLTDHTYCSYLEGSKYPMESRPVAQNPDQVHPNQPIQEANPMRTEGGGTNNTVLLQTSQSHVYLAAGEAAAFSLRAVDGKGQTLPLVVTRAVAQGMTYGSSRPTPQVAVPFVDDGGGADPVAGDNAYAGVLAPGQGGLAGFHGTIRIEVRYTAGGRSGFALFDVIYTPVLPATWTGKAREAVEEGSLHYYLGLEVRQPGRYVVTGRVDDARGKPFAVATFNDVLQTGTREVKLTVFGKLLKDETPAMPLTLRDVDGYLLRENVDPDRLQVARLQGRVLSGRARSLDGVSDAEWQSEERSRYLAEYAKDRQAARAALGAFDPAQPLPQSACAPAGMAQMGKLTPPAAGSARPGS</sequence>
<proteinExistence type="predicted"/>
<name>A0ABS8QAR1_9BURK</name>
<keyword evidence="3" id="KW-1185">Reference proteome</keyword>
<feature type="region of interest" description="Disordered" evidence="1">
    <location>
        <begin position="29"/>
        <end position="61"/>
    </location>
</feature>
<dbReference type="EMBL" id="JAJNOC010000009">
    <property type="protein sequence ID" value="MCD2518819.1"/>
    <property type="molecule type" value="Genomic_DNA"/>
</dbReference>
<reference evidence="2" key="1">
    <citation type="submission" date="2021-11" db="EMBL/GenBank/DDBJ databases">
        <title>The complete genome of Massilia sp sp. G4R7.</title>
        <authorList>
            <person name="Liu L."/>
            <person name="Yue J."/>
            <person name="Yuan J."/>
            <person name="Yang F."/>
            <person name="Li L."/>
        </authorList>
    </citation>
    <scope>NUCLEOTIDE SEQUENCE</scope>
    <source>
        <strain evidence="2">G4R7</strain>
    </source>
</reference>
<feature type="region of interest" description="Disordered" evidence="1">
    <location>
        <begin position="398"/>
        <end position="426"/>
    </location>
</feature>
<gene>
    <name evidence="2" type="ORF">LQ564_21195</name>
</gene>
<protein>
    <submittedName>
        <fullName evidence="2">Uncharacterized protein</fullName>
    </submittedName>
</protein>
<accession>A0ABS8QAR1</accession>
<dbReference type="Proteomes" id="UP001179361">
    <property type="component" value="Unassembled WGS sequence"/>
</dbReference>
<evidence type="ECO:0000313" key="2">
    <source>
        <dbReference type="EMBL" id="MCD2518819.1"/>
    </source>
</evidence>
<comment type="caution">
    <text evidence="2">The sequence shown here is derived from an EMBL/GenBank/DDBJ whole genome shotgun (WGS) entry which is preliminary data.</text>
</comment>
<dbReference type="RefSeq" id="WP_231060096.1">
    <property type="nucleotide sequence ID" value="NZ_JAJNOC010000009.1"/>
</dbReference>
<evidence type="ECO:0000313" key="3">
    <source>
        <dbReference type="Proteomes" id="UP001179361"/>
    </source>
</evidence>